<sequence length="147" mass="16366">MKRKYNINNLEDLHLQVRLLKSEYTAKGDALAGDSKKYLHQFTLNGFIKKYATPSAFLKIDDKFNISSKVLSMALPLVMNSTFFKGSGLVTKALVGLASGKLGKSLDAEHLSAIFNSVTSWFNKPKKTKEKQALEVDYGIPPDSETY</sequence>
<gene>
    <name evidence="1" type="ORF">GM920_15110</name>
</gene>
<organism evidence="1 2">
    <name type="scientific">Pedobacter gandavensis</name>
    <dbReference type="NCBI Taxonomy" id="2679963"/>
    <lineage>
        <taxon>Bacteria</taxon>
        <taxon>Pseudomonadati</taxon>
        <taxon>Bacteroidota</taxon>
        <taxon>Sphingobacteriia</taxon>
        <taxon>Sphingobacteriales</taxon>
        <taxon>Sphingobacteriaceae</taxon>
        <taxon>Pedobacter</taxon>
    </lineage>
</organism>
<name>A0ABR6EYA1_9SPHI</name>
<evidence type="ECO:0008006" key="3">
    <source>
        <dbReference type="Google" id="ProtNLM"/>
    </source>
</evidence>
<dbReference type="EMBL" id="WNXC01000005">
    <property type="protein sequence ID" value="MBB2150229.1"/>
    <property type="molecule type" value="Genomic_DNA"/>
</dbReference>
<reference evidence="1 2" key="1">
    <citation type="submission" date="2019-11" db="EMBL/GenBank/DDBJ databases">
        <title>Description of Pedobacter sp. LMG 31462T.</title>
        <authorList>
            <person name="Carlier A."/>
            <person name="Qi S."/>
            <person name="Vandamme P."/>
        </authorList>
    </citation>
    <scope>NUCLEOTIDE SEQUENCE [LARGE SCALE GENOMIC DNA]</scope>
    <source>
        <strain evidence="1 2">LMG 31462</strain>
    </source>
</reference>
<keyword evidence="2" id="KW-1185">Reference proteome</keyword>
<dbReference type="Proteomes" id="UP000636110">
    <property type="component" value="Unassembled WGS sequence"/>
</dbReference>
<evidence type="ECO:0000313" key="2">
    <source>
        <dbReference type="Proteomes" id="UP000636110"/>
    </source>
</evidence>
<accession>A0ABR6EYA1</accession>
<proteinExistence type="predicted"/>
<comment type="caution">
    <text evidence="1">The sequence shown here is derived from an EMBL/GenBank/DDBJ whole genome shotgun (WGS) entry which is preliminary data.</text>
</comment>
<protein>
    <recommendedName>
        <fullName evidence="3">EcsC family protein</fullName>
    </recommendedName>
</protein>
<evidence type="ECO:0000313" key="1">
    <source>
        <dbReference type="EMBL" id="MBB2150229.1"/>
    </source>
</evidence>
<dbReference type="RefSeq" id="WP_182958957.1">
    <property type="nucleotide sequence ID" value="NZ_WNXC01000005.1"/>
</dbReference>